<reference evidence="1" key="1">
    <citation type="submission" date="2014-11" db="EMBL/GenBank/DDBJ databases">
        <authorList>
            <person name="Amaro Gonzalez C."/>
        </authorList>
    </citation>
    <scope>NUCLEOTIDE SEQUENCE</scope>
</reference>
<dbReference type="AlphaFoldDB" id="A0A0E9T558"/>
<evidence type="ECO:0000313" key="1">
    <source>
        <dbReference type="EMBL" id="JAH48776.1"/>
    </source>
</evidence>
<reference evidence="1" key="2">
    <citation type="journal article" date="2015" name="Fish Shellfish Immunol.">
        <title>Early steps in the European eel (Anguilla anguilla)-Vibrio vulnificus interaction in the gills: Role of the RtxA13 toxin.</title>
        <authorList>
            <person name="Callol A."/>
            <person name="Pajuelo D."/>
            <person name="Ebbesson L."/>
            <person name="Teles M."/>
            <person name="MacKenzie S."/>
            <person name="Amaro C."/>
        </authorList>
    </citation>
    <scope>NUCLEOTIDE SEQUENCE</scope>
</reference>
<sequence length="46" mass="5192">MSNSLQIASALLPCKKRRNKYCSMTSLTNLSHWHAPVARRPGIQKP</sequence>
<accession>A0A0E9T558</accession>
<dbReference type="EMBL" id="GBXM01059801">
    <property type="protein sequence ID" value="JAH48776.1"/>
    <property type="molecule type" value="Transcribed_RNA"/>
</dbReference>
<name>A0A0E9T558_ANGAN</name>
<protein>
    <submittedName>
        <fullName evidence="1">Uncharacterized protein</fullName>
    </submittedName>
</protein>
<proteinExistence type="predicted"/>
<organism evidence="1">
    <name type="scientific">Anguilla anguilla</name>
    <name type="common">European freshwater eel</name>
    <name type="synonym">Muraena anguilla</name>
    <dbReference type="NCBI Taxonomy" id="7936"/>
    <lineage>
        <taxon>Eukaryota</taxon>
        <taxon>Metazoa</taxon>
        <taxon>Chordata</taxon>
        <taxon>Craniata</taxon>
        <taxon>Vertebrata</taxon>
        <taxon>Euteleostomi</taxon>
        <taxon>Actinopterygii</taxon>
        <taxon>Neopterygii</taxon>
        <taxon>Teleostei</taxon>
        <taxon>Anguilliformes</taxon>
        <taxon>Anguillidae</taxon>
        <taxon>Anguilla</taxon>
    </lineage>
</organism>